<sequence>MWPDNHVDRNSRSTFEFMTSEKGVKSNRQKRTGCKQLSALALTTFAMASSMAQAEPTVNGNEISWPDDGWYQVQSSDGATTLCGGGSSCTVPAGSYLVINHTTGVRYTDVQVSGTASNDGIVVSQNTISWPDDGWYQVQTANGSKSLCNGGTYCDVDPGNYLVINHTTGARFTNIVVSGDSPVVDTPVSATINRDNHIEILSEVFSVYTGNVYGDTLPRKPEDFMLERSPVHLEVTEEMQNGHEDAFLLQFTCNNGGTMELFSTSGEFESSAATYTWHDCLEGSLVHDGTLYANYGNSNTGENRDLVSADYNSLYSTGETVEISGEFGGLVDWDDGSDIIRIEHWANSEVDYSFQDATLVVEVSGANTDTQYTWLEQDDNVFTAELSGSFQLNSPLTEGQAVDVATTEPLSTTYTLDGPFEYYTGFAQHPAWTFTDGALEMTAEDGSALRLRADSGDEQTAEISLLQDGVVIETFQQPWSLWQGVLTEVQDDVRNF</sequence>
<keyword evidence="2" id="KW-1185">Reference proteome</keyword>
<name>A0A2Z2NPF3_9GAMM</name>
<proteinExistence type="predicted"/>
<gene>
    <name evidence="1" type="ORF">IMCC3135_02735</name>
</gene>
<dbReference type="Proteomes" id="UP000250079">
    <property type="component" value="Chromosome"/>
</dbReference>
<dbReference type="EMBL" id="CP018632">
    <property type="protein sequence ID" value="ASJ70660.1"/>
    <property type="molecule type" value="Genomic_DNA"/>
</dbReference>
<accession>A0A2Z2NPF3</accession>
<protein>
    <submittedName>
        <fullName evidence="1">Uncharacterized protein</fullName>
    </submittedName>
</protein>
<dbReference type="AlphaFoldDB" id="A0A2Z2NPF3"/>
<evidence type="ECO:0000313" key="2">
    <source>
        <dbReference type="Proteomes" id="UP000250079"/>
    </source>
</evidence>
<evidence type="ECO:0000313" key="1">
    <source>
        <dbReference type="EMBL" id="ASJ70660.1"/>
    </source>
</evidence>
<organism evidence="1 2">
    <name type="scientific">Granulosicoccus antarcticus IMCC3135</name>
    <dbReference type="NCBI Taxonomy" id="1192854"/>
    <lineage>
        <taxon>Bacteria</taxon>
        <taxon>Pseudomonadati</taxon>
        <taxon>Pseudomonadota</taxon>
        <taxon>Gammaproteobacteria</taxon>
        <taxon>Chromatiales</taxon>
        <taxon>Granulosicoccaceae</taxon>
        <taxon>Granulosicoccus</taxon>
    </lineage>
</organism>
<reference evidence="1 2" key="1">
    <citation type="submission" date="2016-12" db="EMBL/GenBank/DDBJ databases">
        <authorList>
            <person name="Song W.-J."/>
            <person name="Kurnit D.M."/>
        </authorList>
    </citation>
    <scope>NUCLEOTIDE SEQUENCE [LARGE SCALE GENOMIC DNA]</scope>
    <source>
        <strain evidence="1 2">IMCC3135</strain>
    </source>
</reference>
<dbReference type="KEGG" id="gai:IMCC3135_02735"/>